<protein>
    <submittedName>
        <fullName evidence="2">Amelogenin domain containing protein</fullName>
    </submittedName>
</protein>
<comment type="caution">
    <text evidence="2">The sequence shown here is derived from an EMBL/GenBank/DDBJ whole genome shotgun (WGS) entry which is preliminary data.</text>
</comment>
<dbReference type="Proteomes" id="UP000249757">
    <property type="component" value="Unassembled WGS sequence"/>
</dbReference>
<sequence length="285" mass="32251">MPVYLSNASSLHSLTITLFYQSKYLEHINDIEDHKIIILQMHGRHFEAYIERSMDEKAIYEALQIVLSSELDNNLDGNQCIIYDSVRNRRARLHYDEMNPNIIYTVEPTFSHVHGSKAGSGAARKTTHNISHIIQNWELQDADDIFSPEITPRQEEGSYDRRSRRPLLHPLDWGRSFTDKLRALSFKSQGRHLEAVELVQAEGNARCEGDESEVLEAVNADIVAATAKWAKNMEQEGVDVGDDKNGKGVLRGGVKEDVEDTEDGGGHVGWAYEQDGSFKIGTHFR</sequence>
<dbReference type="EMBL" id="NRDI02000004">
    <property type="protein sequence ID" value="KAI1516882.1"/>
    <property type="molecule type" value="Genomic_DNA"/>
</dbReference>
<reference evidence="3" key="3">
    <citation type="journal article" date="2022" name="bioRxiv">
        <title>A global pangenome for the wheat fungal pathogen Pyrenophora tritici-repentis and prediction of effector protein structural homology.</title>
        <authorList>
            <person name="Moolhuijzen P."/>
            <person name="See P.T."/>
            <person name="Shi G."/>
            <person name="Powell H.R."/>
            <person name="Cockram J."/>
            <person name="Jorgensen L.N."/>
            <person name="Benslimane H."/>
            <person name="Strelkov S.E."/>
            <person name="Turner J."/>
            <person name="Liu Z."/>
            <person name="Moffat C.S."/>
        </authorList>
    </citation>
    <scope>NUCLEOTIDE SEQUENCE</scope>
    <source>
        <strain evidence="3">86-124</strain>
    </source>
</reference>
<keyword evidence="5" id="KW-1185">Reference proteome</keyword>
<feature type="region of interest" description="Disordered" evidence="1">
    <location>
        <begin position="238"/>
        <end position="269"/>
    </location>
</feature>
<dbReference type="Proteomes" id="UP000245464">
    <property type="component" value="Chromosome 4"/>
</dbReference>
<evidence type="ECO:0000313" key="2">
    <source>
        <dbReference type="EMBL" id="KAF7572256.1"/>
    </source>
</evidence>
<reference evidence="3" key="2">
    <citation type="submission" date="2021-05" db="EMBL/GenBank/DDBJ databases">
        <authorList>
            <person name="Moolhuijzen P.M."/>
            <person name="Moffat C.S."/>
        </authorList>
    </citation>
    <scope>NUCLEOTIDE SEQUENCE</scope>
    <source>
        <strain evidence="3">86-124</strain>
    </source>
</reference>
<proteinExistence type="predicted"/>
<evidence type="ECO:0000313" key="3">
    <source>
        <dbReference type="EMBL" id="KAI1516882.1"/>
    </source>
</evidence>
<evidence type="ECO:0000313" key="5">
    <source>
        <dbReference type="Proteomes" id="UP000249757"/>
    </source>
</evidence>
<organism evidence="2 4">
    <name type="scientific">Pyrenophora tritici-repentis</name>
    <dbReference type="NCBI Taxonomy" id="45151"/>
    <lineage>
        <taxon>Eukaryota</taxon>
        <taxon>Fungi</taxon>
        <taxon>Dikarya</taxon>
        <taxon>Ascomycota</taxon>
        <taxon>Pezizomycotina</taxon>
        <taxon>Dothideomycetes</taxon>
        <taxon>Pleosporomycetidae</taxon>
        <taxon>Pleosporales</taxon>
        <taxon>Pleosporineae</taxon>
        <taxon>Pleosporaceae</taxon>
        <taxon>Pyrenophora</taxon>
    </lineage>
</organism>
<dbReference type="EMBL" id="NQIK02000004">
    <property type="protein sequence ID" value="KAF7572256.1"/>
    <property type="molecule type" value="Genomic_DNA"/>
</dbReference>
<evidence type="ECO:0000256" key="1">
    <source>
        <dbReference type="SAM" id="MobiDB-lite"/>
    </source>
</evidence>
<dbReference type="AlphaFoldDB" id="A0A2W1EMG8"/>
<reference evidence="2" key="1">
    <citation type="journal article" date="2018" name="BMC Genomics">
        <title>Comparative genomics of the wheat fungal pathogen Pyrenophora tritici-repentis reveals chromosomal variations and genome plasticity.</title>
        <authorList>
            <person name="Moolhuijzen P."/>
            <person name="See P.T."/>
            <person name="Hane J.K."/>
            <person name="Shi G."/>
            <person name="Liu Z."/>
            <person name="Oliver R.P."/>
            <person name="Moffat C.S."/>
        </authorList>
    </citation>
    <scope>NUCLEOTIDE SEQUENCE [LARGE SCALE GENOMIC DNA]</scope>
    <source>
        <strain evidence="2">M4</strain>
    </source>
</reference>
<reference evidence="5" key="4">
    <citation type="journal article" date="2022" name="Microb. Genom.">
        <title>A global pangenome for the wheat fungal pathogen Pyrenophora tritici-repentis and prediction of effector protein structural homology.</title>
        <authorList>
            <person name="Moolhuijzen P.M."/>
            <person name="See P.T."/>
            <person name="Shi G."/>
            <person name="Powell H.R."/>
            <person name="Cockram J."/>
            <person name="Jorgensen L.N."/>
            <person name="Benslimane H."/>
            <person name="Strelkov S.E."/>
            <person name="Turner J."/>
            <person name="Liu Z."/>
            <person name="Moffat C.S."/>
        </authorList>
    </citation>
    <scope>NUCLEOTIDE SEQUENCE [LARGE SCALE GENOMIC DNA]</scope>
</reference>
<name>A0A2W1EMG8_9PLEO</name>
<evidence type="ECO:0000313" key="4">
    <source>
        <dbReference type="Proteomes" id="UP000245464"/>
    </source>
</evidence>
<dbReference type="OrthoDB" id="3796867at2759"/>
<accession>A0A2W1EMG8</accession>
<gene>
    <name evidence="3" type="ORF">Ptr86124_003819</name>
    <name evidence="2" type="ORF">PtrM4_097560</name>
</gene>